<evidence type="ECO:0000256" key="1">
    <source>
        <dbReference type="SAM" id="Phobius"/>
    </source>
</evidence>
<evidence type="ECO:0000313" key="3">
    <source>
        <dbReference type="Proteomes" id="UP000630097"/>
    </source>
</evidence>
<keyword evidence="1" id="KW-0472">Membrane</keyword>
<reference evidence="2 3" key="1">
    <citation type="submission" date="2021-01" db="EMBL/GenBank/DDBJ databases">
        <title>Whole genome shotgun sequence of Planotetraspora kaengkrachanensis NBRC 104272.</title>
        <authorList>
            <person name="Komaki H."/>
            <person name="Tamura T."/>
        </authorList>
    </citation>
    <scope>NUCLEOTIDE SEQUENCE [LARGE SCALE GENOMIC DNA]</scope>
    <source>
        <strain evidence="2 3">NBRC 104272</strain>
    </source>
</reference>
<proteinExistence type="predicted"/>
<organism evidence="2 3">
    <name type="scientific">Planotetraspora kaengkrachanensis</name>
    <dbReference type="NCBI Taxonomy" id="575193"/>
    <lineage>
        <taxon>Bacteria</taxon>
        <taxon>Bacillati</taxon>
        <taxon>Actinomycetota</taxon>
        <taxon>Actinomycetes</taxon>
        <taxon>Streptosporangiales</taxon>
        <taxon>Streptosporangiaceae</taxon>
        <taxon>Planotetraspora</taxon>
    </lineage>
</organism>
<dbReference type="RefSeq" id="WP_203884771.1">
    <property type="nucleotide sequence ID" value="NZ_BAABHH010000018.1"/>
</dbReference>
<feature type="transmembrane region" description="Helical" evidence="1">
    <location>
        <begin position="59"/>
        <end position="80"/>
    </location>
</feature>
<comment type="caution">
    <text evidence="2">The sequence shown here is derived from an EMBL/GenBank/DDBJ whole genome shotgun (WGS) entry which is preliminary data.</text>
</comment>
<dbReference type="Proteomes" id="UP000630097">
    <property type="component" value="Unassembled WGS sequence"/>
</dbReference>
<accession>A0A8J3V734</accession>
<protein>
    <submittedName>
        <fullName evidence="2">Uncharacterized protein</fullName>
    </submittedName>
</protein>
<keyword evidence="3" id="KW-1185">Reference proteome</keyword>
<name>A0A8J3V734_9ACTN</name>
<dbReference type="AlphaFoldDB" id="A0A8J3V734"/>
<keyword evidence="1" id="KW-0812">Transmembrane</keyword>
<gene>
    <name evidence="2" type="ORF">Pka01_45430</name>
</gene>
<dbReference type="EMBL" id="BONV01000019">
    <property type="protein sequence ID" value="GIG81416.1"/>
    <property type="molecule type" value="Genomic_DNA"/>
</dbReference>
<sequence length="307" mass="33052">MKHIDEIEVLMRSLPRVRPGRPGGSPSDAGARTLLASILEEEPGTTVMEPRRRHGFRRLALSLAATVVLVTSVVVGPSLLQGGGAASSYASSEIEIQREGDQYVARIKDPYADAEKYSKAFEAVGLDVDLLIVPVSPSRVGMVVEGSLGEERPGIARTFTSAMVGRDEEMCKAGQKGCYLLLRLPADLTGKSWFKLGRQARPGETYDSPGRATGAGEDLAGAKVHGRPVGQVMGEVRKRGLTAGFELVEPFGPDKGYALDPLTADQVGDDWTVWDAESVRAGAVRLLVTREHLTYNPIYGMDFQPES</sequence>
<keyword evidence="1" id="KW-1133">Transmembrane helix</keyword>
<evidence type="ECO:0000313" key="2">
    <source>
        <dbReference type="EMBL" id="GIG81416.1"/>
    </source>
</evidence>